<gene>
    <name evidence="3" type="ORF">Sxan_64900</name>
</gene>
<keyword evidence="4" id="KW-1185">Reference proteome</keyword>
<dbReference type="Proteomes" id="UP000600026">
    <property type="component" value="Unassembled WGS sequence"/>
</dbReference>
<name>A0A919H6N8_9ACTN</name>
<comment type="caution">
    <text evidence="3">The sequence shown here is derived from an EMBL/GenBank/DDBJ whole genome shotgun (WGS) entry which is preliminary data.</text>
</comment>
<evidence type="ECO:0000256" key="1">
    <source>
        <dbReference type="SAM" id="MobiDB-lite"/>
    </source>
</evidence>
<organism evidence="3 4">
    <name type="scientific">Streptomyces xanthophaeus</name>
    <dbReference type="NCBI Taxonomy" id="67385"/>
    <lineage>
        <taxon>Bacteria</taxon>
        <taxon>Bacillati</taxon>
        <taxon>Actinomycetota</taxon>
        <taxon>Actinomycetes</taxon>
        <taxon>Kitasatosporales</taxon>
        <taxon>Streptomycetaceae</taxon>
        <taxon>Streptomyces</taxon>
    </lineage>
</organism>
<sequence length="177" mass="18654">MIRARRPGRAPVLAMATVLLGALAAGCSGASGGSGREGGRSADPGTSDWVEGATADSIARTLHVEVPSTATHTVAAHRRGFQDDGLILSFVLPAEAVEPFLTQLKPEQPLRLREQPFAAEATPATPFAHLGLPEPDSLPKVREGQVCAPCKGDLNWLKVAVAQIDERSSRVYLRGVD</sequence>
<accession>A0A919H6N8</accession>
<feature type="chain" id="PRO_5039731486" description="Lipoprotein" evidence="2">
    <location>
        <begin position="25"/>
        <end position="177"/>
    </location>
</feature>
<reference evidence="3" key="1">
    <citation type="submission" date="2020-09" db="EMBL/GenBank/DDBJ databases">
        <title>Whole genome shotgun sequence of Streptomyces xanthophaeus NBRC 12829.</title>
        <authorList>
            <person name="Komaki H."/>
            <person name="Tamura T."/>
        </authorList>
    </citation>
    <scope>NUCLEOTIDE SEQUENCE</scope>
    <source>
        <strain evidence="3">NBRC 12829</strain>
    </source>
</reference>
<dbReference type="AlphaFoldDB" id="A0A919H6N8"/>
<evidence type="ECO:0000313" key="4">
    <source>
        <dbReference type="Proteomes" id="UP000600026"/>
    </source>
</evidence>
<keyword evidence="2" id="KW-0732">Signal</keyword>
<dbReference type="PROSITE" id="PS51257">
    <property type="entry name" value="PROKAR_LIPOPROTEIN"/>
    <property type="match status" value="1"/>
</dbReference>
<evidence type="ECO:0000313" key="3">
    <source>
        <dbReference type="EMBL" id="GHI89126.1"/>
    </source>
</evidence>
<evidence type="ECO:0008006" key="5">
    <source>
        <dbReference type="Google" id="ProtNLM"/>
    </source>
</evidence>
<proteinExistence type="predicted"/>
<dbReference type="EMBL" id="BNEE01000006">
    <property type="protein sequence ID" value="GHI89126.1"/>
    <property type="molecule type" value="Genomic_DNA"/>
</dbReference>
<evidence type="ECO:0000256" key="2">
    <source>
        <dbReference type="SAM" id="SignalP"/>
    </source>
</evidence>
<feature type="region of interest" description="Disordered" evidence="1">
    <location>
        <begin position="30"/>
        <end position="50"/>
    </location>
</feature>
<protein>
    <recommendedName>
        <fullName evidence="5">Lipoprotein</fullName>
    </recommendedName>
</protein>
<feature type="signal peptide" evidence="2">
    <location>
        <begin position="1"/>
        <end position="24"/>
    </location>
</feature>